<feature type="region of interest" description="Disordered" evidence="4">
    <location>
        <begin position="688"/>
        <end position="722"/>
    </location>
</feature>
<dbReference type="PANTHER" id="PTHR45339:SF1">
    <property type="entry name" value="HYBRID SIGNAL TRANSDUCTION HISTIDINE KINASE J"/>
    <property type="match status" value="1"/>
</dbReference>
<gene>
    <name evidence="7" type="ORF">PhCBS80983_g05202</name>
</gene>
<keyword evidence="1 3" id="KW-0597">Phosphoprotein</keyword>
<dbReference type="SMART" id="SM00448">
    <property type="entry name" value="REC"/>
    <property type="match status" value="1"/>
</dbReference>
<dbReference type="InterPro" id="IPR036097">
    <property type="entry name" value="HisK_dim/P_sf"/>
</dbReference>
<dbReference type="SUPFAM" id="SSF55874">
    <property type="entry name" value="ATPase domain of HSP90 chaperone/DNA topoisomerase II/histidine kinase"/>
    <property type="match status" value="1"/>
</dbReference>
<protein>
    <recommendedName>
        <fullName evidence="9">Histidine kinase</fullName>
    </recommendedName>
</protein>
<accession>A0A507DWM5</accession>
<dbReference type="PROSITE" id="PS50110">
    <property type="entry name" value="RESPONSE_REGULATORY"/>
    <property type="match status" value="1"/>
</dbReference>
<dbReference type="Gene3D" id="1.10.287.130">
    <property type="match status" value="1"/>
</dbReference>
<dbReference type="CDD" id="cd17546">
    <property type="entry name" value="REC_hyHK_CKI1_RcsC-like"/>
    <property type="match status" value="1"/>
</dbReference>
<feature type="compositionally biased region" description="Polar residues" evidence="4">
    <location>
        <begin position="712"/>
        <end position="722"/>
    </location>
</feature>
<dbReference type="PROSITE" id="PS50109">
    <property type="entry name" value="HIS_KIN"/>
    <property type="match status" value="1"/>
</dbReference>
<evidence type="ECO:0000256" key="3">
    <source>
        <dbReference type="PROSITE-ProRule" id="PRU00169"/>
    </source>
</evidence>
<dbReference type="InterPro" id="IPR004358">
    <property type="entry name" value="Sig_transdc_His_kin-like_C"/>
</dbReference>
<dbReference type="SUPFAM" id="SSF47384">
    <property type="entry name" value="Homodimeric domain of signal transducing histidine kinase"/>
    <property type="match status" value="1"/>
</dbReference>
<dbReference type="PRINTS" id="PR00344">
    <property type="entry name" value="BCTRLSENSOR"/>
</dbReference>
<feature type="compositionally biased region" description="Low complexity" evidence="4">
    <location>
        <begin position="694"/>
        <end position="706"/>
    </location>
</feature>
<dbReference type="Pfam" id="PF00512">
    <property type="entry name" value="HisKA"/>
    <property type="match status" value="1"/>
</dbReference>
<dbReference type="InterPro" id="IPR001789">
    <property type="entry name" value="Sig_transdc_resp-reg_receiver"/>
</dbReference>
<feature type="compositionally biased region" description="Basic and acidic residues" evidence="4">
    <location>
        <begin position="582"/>
        <end position="597"/>
    </location>
</feature>
<proteinExistence type="predicted"/>
<dbReference type="Gene3D" id="3.30.565.10">
    <property type="entry name" value="Histidine kinase-like ATPase, C-terminal domain"/>
    <property type="match status" value="1"/>
</dbReference>
<dbReference type="Gene3D" id="3.40.50.2300">
    <property type="match status" value="1"/>
</dbReference>
<evidence type="ECO:0000313" key="8">
    <source>
        <dbReference type="Proteomes" id="UP000318582"/>
    </source>
</evidence>
<feature type="compositionally biased region" description="Low complexity" evidence="4">
    <location>
        <begin position="831"/>
        <end position="846"/>
    </location>
</feature>
<dbReference type="InterPro" id="IPR036890">
    <property type="entry name" value="HATPase_C_sf"/>
</dbReference>
<dbReference type="SMART" id="SM00387">
    <property type="entry name" value="HATPase_c"/>
    <property type="match status" value="1"/>
</dbReference>
<sequence length="994" mass="109447">MSATHTDDFDSEGTTTQVECYSRCVLHSANNSLLLSLIRDSINPCITIVPWAGNAGKGTGCTLPQNLPLDMREPDPPFDRKEQKVRVMIAYANQAALRVLGYGFQELKMMDAKLLETLIAGRDAKDMEKRAMIDWISDRIANPDLIDRERGAEEKVIYYQCQFKGRMAYLVFNLLDQNGTLLPSNTDVHLIRYQSPSTAATIPGLLLWIHPVYPIKKTHSLRSQQNSGASMSSLAHDATSADFEARLQKVYMGACAAIGHDFFKKVLESICNWAGFYYSWISVVIPRQEVPSKEKDLQKDVKLRILGFWHKDNGYIPGSRGVEYNASDSPCSLTLTDNVVAIPENVQKLFPDNPFWKVLNPLPTSYIAMAVLDTESGDYLGNVGMMDTQAGLEGLVGSPEHVKIGLRVFAERVGAELKRMRMEEAIRYAREDAVRANESKSQYMNHLNHELRTPMNAVIGMAELLDDTSLNESQRELVTTLRSSGAHLLSVINNVLDLTKIELGSVTLCNEPLEVAMILDEVVKMIRPSDVGISAMQRGAGSRSASPGVTNPRVKPEPESSPAARGRTSHSQDSARTLSPAREPRFADHKLIERQKSDGSQNLSSRAEPDCQTDACGRSDSCGPSRKRVEIKWEVGHDVPKFIEGDRGRLRQILINLLANAYKFTDTGHVIARCRLSGAADHAEAKQVNGTSMNDPPAAANPATTDAPHEMSNGSDESQTATKPREEIVLQFEVQDTGPGVPAEKAEDLFKPFVQLDTTRGQHSQGSGLGLTIAQHLVHLMGGRIWLKLPPPGSPSPTIGTTIAFTIRTHIVPIPELIHSKFTSLPSMRLSSTSGASNSETSSSNGQKSWDRTLAERLPLKILLAEDDMLNARIAKSMFGKFGYTAVTHAVNGVEVLEAVRKAAEEGWMFDVLFCDIFMPEMDGYTTATKVKEFLVAHPEIKTAPRIIALTANASVEDRNKCLGLGMSAYMTKPLTIQELYESLVETGRVRSQS</sequence>
<dbReference type="CDD" id="cd00082">
    <property type="entry name" value="HisKA"/>
    <property type="match status" value="1"/>
</dbReference>
<dbReference type="SMART" id="SM00388">
    <property type="entry name" value="HisKA"/>
    <property type="match status" value="1"/>
</dbReference>
<reference evidence="7 8" key="1">
    <citation type="journal article" date="2019" name="Sci. Rep.">
        <title>Comparative genomics of chytrid fungi reveal insights into the obligate biotrophic and pathogenic lifestyle of Synchytrium endobioticum.</title>
        <authorList>
            <person name="van de Vossenberg B.T.L.H."/>
            <person name="Warris S."/>
            <person name="Nguyen H.D.T."/>
            <person name="van Gent-Pelzer M.P.E."/>
            <person name="Joly D.L."/>
            <person name="van de Geest H.C."/>
            <person name="Bonants P.J.M."/>
            <person name="Smith D.S."/>
            <person name="Levesque C.A."/>
            <person name="van der Lee T.A.J."/>
        </authorList>
    </citation>
    <scope>NUCLEOTIDE SEQUENCE [LARGE SCALE GENOMIC DNA]</scope>
    <source>
        <strain evidence="7 8">CBS 809.83</strain>
    </source>
</reference>
<dbReference type="InterPro" id="IPR003594">
    <property type="entry name" value="HATPase_dom"/>
</dbReference>
<dbReference type="GO" id="GO:0000155">
    <property type="term" value="F:phosphorelay sensor kinase activity"/>
    <property type="evidence" value="ECO:0007669"/>
    <property type="project" value="InterPro"/>
</dbReference>
<evidence type="ECO:0008006" key="9">
    <source>
        <dbReference type="Google" id="ProtNLM"/>
    </source>
</evidence>
<dbReference type="AlphaFoldDB" id="A0A507DWM5"/>
<feature type="domain" description="Histidine kinase" evidence="5">
    <location>
        <begin position="446"/>
        <end position="811"/>
    </location>
</feature>
<keyword evidence="2" id="KW-0902">Two-component regulatory system</keyword>
<name>A0A507DWM5_9FUNG</name>
<dbReference type="Pfam" id="PF02518">
    <property type="entry name" value="HATPase_c"/>
    <property type="match status" value="1"/>
</dbReference>
<comment type="caution">
    <text evidence="7">The sequence shown here is derived from an EMBL/GenBank/DDBJ whole genome shotgun (WGS) entry which is preliminary data.</text>
</comment>
<dbReference type="Proteomes" id="UP000318582">
    <property type="component" value="Unassembled WGS sequence"/>
</dbReference>
<dbReference type="STRING" id="109895.A0A507DWM5"/>
<dbReference type="Pfam" id="PF00072">
    <property type="entry name" value="Response_reg"/>
    <property type="match status" value="1"/>
</dbReference>
<evidence type="ECO:0000256" key="2">
    <source>
        <dbReference type="ARBA" id="ARBA00023012"/>
    </source>
</evidence>
<evidence type="ECO:0000256" key="1">
    <source>
        <dbReference type="ARBA" id="ARBA00022553"/>
    </source>
</evidence>
<evidence type="ECO:0000313" key="7">
    <source>
        <dbReference type="EMBL" id="TPX55575.1"/>
    </source>
</evidence>
<dbReference type="InterPro" id="IPR003661">
    <property type="entry name" value="HisK_dim/P_dom"/>
</dbReference>
<dbReference type="SUPFAM" id="SSF52172">
    <property type="entry name" value="CheY-like"/>
    <property type="match status" value="1"/>
</dbReference>
<dbReference type="InterPro" id="IPR005467">
    <property type="entry name" value="His_kinase_dom"/>
</dbReference>
<evidence type="ECO:0000256" key="4">
    <source>
        <dbReference type="SAM" id="MobiDB-lite"/>
    </source>
</evidence>
<keyword evidence="8" id="KW-1185">Reference proteome</keyword>
<organism evidence="7 8">
    <name type="scientific">Powellomyces hirtus</name>
    <dbReference type="NCBI Taxonomy" id="109895"/>
    <lineage>
        <taxon>Eukaryota</taxon>
        <taxon>Fungi</taxon>
        <taxon>Fungi incertae sedis</taxon>
        <taxon>Chytridiomycota</taxon>
        <taxon>Chytridiomycota incertae sedis</taxon>
        <taxon>Chytridiomycetes</taxon>
        <taxon>Spizellomycetales</taxon>
        <taxon>Powellomycetaceae</taxon>
        <taxon>Powellomyces</taxon>
    </lineage>
</organism>
<evidence type="ECO:0000259" key="5">
    <source>
        <dbReference type="PROSITE" id="PS50109"/>
    </source>
</evidence>
<dbReference type="PANTHER" id="PTHR45339">
    <property type="entry name" value="HYBRID SIGNAL TRANSDUCTION HISTIDINE KINASE J"/>
    <property type="match status" value="1"/>
</dbReference>
<dbReference type="EMBL" id="QEAQ01000103">
    <property type="protein sequence ID" value="TPX55575.1"/>
    <property type="molecule type" value="Genomic_DNA"/>
</dbReference>
<evidence type="ECO:0000259" key="6">
    <source>
        <dbReference type="PROSITE" id="PS50110"/>
    </source>
</evidence>
<feature type="domain" description="Response regulatory" evidence="6">
    <location>
        <begin position="861"/>
        <end position="988"/>
    </location>
</feature>
<dbReference type="InterPro" id="IPR011006">
    <property type="entry name" value="CheY-like_superfamily"/>
</dbReference>
<feature type="region of interest" description="Disordered" evidence="4">
    <location>
        <begin position="829"/>
        <end position="850"/>
    </location>
</feature>
<feature type="modified residue" description="4-aspartylphosphate" evidence="3">
    <location>
        <position position="916"/>
    </location>
</feature>
<feature type="region of interest" description="Disordered" evidence="4">
    <location>
        <begin position="536"/>
        <end position="625"/>
    </location>
</feature>